<reference evidence="5 6" key="1">
    <citation type="submission" date="2019-05" db="EMBL/GenBank/DDBJ databases">
        <title>Roseovarius bejariae sp. nov., a moderately halophylic bacterium isolated from a saline soil in Rambla Salada (Murcia).</title>
        <authorList>
            <person name="Castro D.J."/>
            <person name="Gomez-Altuve A."/>
            <person name="Reina J.C."/>
            <person name="Rodriguez M."/>
            <person name="Sampedro I."/>
            <person name="Llamas I."/>
            <person name="Martinez-Checa F."/>
        </authorList>
    </citation>
    <scope>NUCLEOTIDE SEQUENCE [LARGE SCALE GENOMIC DNA]</scope>
    <source>
        <strain evidence="5 6">A21</strain>
    </source>
</reference>
<protein>
    <recommendedName>
        <fullName evidence="4">Arsenate reductase</fullName>
        <ecNumber evidence="4">1.20.4.1</ecNumber>
    </recommendedName>
</protein>
<dbReference type="AlphaFoldDB" id="A0A844D1P0"/>
<comment type="similarity">
    <text evidence="1 3 4">Belongs to the ArsC family.</text>
</comment>
<dbReference type="CDD" id="cd03034">
    <property type="entry name" value="ArsC_ArsC"/>
    <property type="match status" value="1"/>
</dbReference>
<evidence type="ECO:0000256" key="4">
    <source>
        <dbReference type="RuleBase" id="RU362029"/>
    </source>
</evidence>
<sequence length="113" mass="12780">MITIWHNPRCSKSRQALALLEERGEDVQVRRYLEDAPSVEELRLTRDTLGLRAVEMMRTGEAVFKDLGLSKTDDDDTLIEAMAANPKLIERPVVFAHGRARIGRPPEAVLEIL</sequence>
<comment type="catalytic activity">
    <reaction evidence="4">
        <text>[glutaredoxin]-dithiol + arsenate + glutathione + H(+) = glutathionyl-S-S-[glutaredoxin] + arsenite + H2O</text>
        <dbReference type="Rhea" id="RHEA:22016"/>
        <dbReference type="Rhea" id="RHEA-COMP:10729"/>
        <dbReference type="Rhea" id="RHEA-COMP:17668"/>
        <dbReference type="ChEBI" id="CHEBI:15377"/>
        <dbReference type="ChEBI" id="CHEBI:15378"/>
        <dbReference type="ChEBI" id="CHEBI:29242"/>
        <dbReference type="ChEBI" id="CHEBI:29950"/>
        <dbReference type="ChEBI" id="CHEBI:48597"/>
        <dbReference type="ChEBI" id="CHEBI:57925"/>
        <dbReference type="ChEBI" id="CHEBI:146199"/>
        <dbReference type="EC" id="1.20.4.1"/>
    </reaction>
</comment>
<accession>A0A844D1P0</accession>
<dbReference type="Pfam" id="PF03960">
    <property type="entry name" value="ArsC"/>
    <property type="match status" value="1"/>
</dbReference>
<dbReference type="RefSeq" id="WP_154150117.1">
    <property type="nucleotide sequence ID" value="NZ_SZWE01000001.1"/>
</dbReference>
<evidence type="ECO:0000256" key="2">
    <source>
        <dbReference type="ARBA" id="ARBA00023002"/>
    </source>
</evidence>
<organism evidence="5 6">
    <name type="scientific">Roseovarius bejariae</name>
    <dbReference type="NCBI Taxonomy" id="2576383"/>
    <lineage>
        <taxon>Bacteria</taxon>
        <taxon>Pseudomonadati</taxon>
        <taxon>Pseudomonadota</taxon>
        <taxon>Alphaproteobacteria</taxon>
        <taxon>Rhodobacterales</taxon>
        <taxon>Roseobacteraceae</taxon>
        <taxon>Roseovarius</taxon>
    </lineage>
</organism>
<dbReference type="InterPro" id="IPR006660">
    <property type="entry name" value="Arsenate_reductase-like"/>
</dbReference>
<evidence type="ECO:0000313" key="5">
    <source>
        <dbReference type="EMBL" id="MRU15108.1"/>
    </source>
</evidence>
<dbReference type="InterPro" id="IPR036249">
    <property type="entry name" value="Thioredoxin-like_sf"/>
</dbReference>
<dbReference type="EC" id="1.20.4.1" evidence="4"/>
<keyword evidence="2 4" id="KW-0560">Oxidoreductase</keyword>
<name>A0A844D1P0_9RHOB</name>
<proteinExistence type="inferred from homology"/>
<dbReference type="NCBIfam" id="TIGR00014">
    <property type="entry name" value="arsC"/>
    <property type="match status" value="1"/>
</dbReference>
<evidence type="ECO:0000313" key="6">
    <source>
        <dbReference type="Proteomes" id="UP000564704"/>
    </source>
</evidence>
<dbReference type="InterPro" id="IPR006659">
    <property type="entry name" value="Arsenate_reductase"/>
</dbReference>
<dbReference type="EMBL" id="SZWE01000001">
    <property type="protein sequence ID" value="MRU15108.1"/>
    <property type="molecule type" value="Genomic_DNA"/>
</dbReference>
<dbReference type="Gene3D" id="3.40.30.10">
    <property type="entry name" value="Glutaredoxin"/>
    <property type="match status" value="1"/>
</dbReference>
<dbReference type="PANTHER" id="PTHR30041">
    <property type="entry name" value="ARSENATE REDUCTASE"/>
    <property type="match status" value="1"/>
</dbReference>
<dbReference type="SUPFAM" id="SSF52833">
    <property type="entry name" value="Thioredoxin-like"/>
    <property type="match status" value="1"/>
</dbReference>
<evidence type="ECO:0000256" key="3">
    <source>
        <dbReference type="PROSITE-ProRule" id="PRU01282"/>
    </source>
</evidence>
<dbReference type="Proteomes" id="UP000564704">
    <property type="component" value="Unassembled WGS sequence"/>
</dbReference>
<dbReference type="GO" id="GO:0008794">
    <property type="term" value="F:arsenate reductase (glutaredoxin) activity"/>
    <property type="evidence" value="ECO:0007669"/>
    <property type="project" value="UniProtKB-UniRule"/>
</dbReference>
<dbReference type="PANTHER" id="PTHR30041:SF4">
    <property type="entry name" value="ARSENATE REDUCTASE"/>
    <property type="match status" value="1"/>
</dbReference>
<gene>
    <name evidence="5" type="primary">arsC</name>
    <name evidence="5" type="ORF">FDP25_06660</name>
</gene>
<dbReference type="PROSITE" id="PS51353">
    <property type="entry name" value="ARSC"/>
    <property type="match status" value="1"/>
</dbReference>
<evidence type="ECO:0000256" key="1">
    <source>
        <dbReference type="ARBA" id="ARBA00007198"/>
    </source>
</evidence>
<dbReference type="OrthoDB" id="9790554at2"/>
<comment type="caution">
    <text evidence="5">The sequence shown here is derived from an EMBL/GenBank/DDBJ whole genome shotgun (WGS) entry which is preliminary data.</text>
</comment>
<keyword evidence="6" id="KW-1185">Reference proteome</keyword>